<name>A0ABT0GEA6_9GAMM</name>
<dbReference type="InterPro" id="IPR005821">
    <property type="entry name" value="Ion_trans_dom"/>
</dbReference>
<dbReference type="PANTHER" id="PTHR10037">
    <property type="entry name" value="VOLTAGE-GATED CATION CHANNEL CALCIUM AND SODIUM"/>
    <property type="match status" value="1"/>
</dbReference>
<dbReference type="InterPro" id="IPR027359">
    <property type="entry name" value="Volt_channel_dom_sf"/>
</dbReference>
<evidence type="ECO:0000256" key="3">
    <source>
        <dbReference type="ARBA" id="ARBA00022989"/>
    </source>
</evidence>
<protein>
    <submittedName>
        <fullName evidence="7">Ion transporter</fullName>
    </submittedName>
</protein>
<feature type="transmembrane region" description="Helical" evidence="5">
    <location>
        <begin position="89"/>
        <end position="112"/>
    </location>
</feature>
<gene>
    <name evidence="7" type="ORF">M0G41_04290</name>
</gene>
<evidence type="ECO:0000313" key="8">
    <source>
        <dbReference type="Proteomes" id="UP001431449"/>
    </source>
</evidence>
<dbReference type="Gene3D" id="1.10.287.70">
    <property type="match status" value="1"/>
</dbReference>
<feature type="transmembrane region" description="Helical" evidence="5">
    <location>
        <begin position="132"/>
        <end position="154"/>
    </location>
</feature>
<proteinExistence type="predicted"/>
<accession>A0ABT0GEA6</accession>
<feature type="transmembrane region" description="Helical" evidence="5">
    <location>
        <begin position="166"/>
        <end position="185"/>
    </location>
</feature>
<evidence type="ECO:0000256" key="4">
    <source>
        <dbReference type="ARBA" id="ARBA00023136"/>
    </source>
</evidence>
<dbReference type="EMBL" id="JALNMH010000002">
    <property type="protein sequence ID" value="MCK7592886.1"/>
    <property type="molecule type" value="Genomic_DNA"/>
</dbReference>
<evidence type="ECO:0000256" key="2">
    <source>
        <dbReference type="ARBA" id="ARBA00022692"/>
    </source>
</evidence>
<feature type="domain" description="Ion transport" evidence="6">
    <location>
        <begin position="24"/>
        <end position="235"/>
    </location>
</feature>
<feature type="transmembrane region" description="Helical" evidence="5">
    <location>
        <begin position="57"/>
        <end position="77"/>
    </location>
</feature>
<dbReference type="InterPro" id="IPR043203">
    <property type="entry name" value="VGCC_Ca_Na"/>
</dbReference>
<dbReference type="PANTHER" id="PTHR10037:SF62">
    <property type="entry name" value="SODIUM CHANNEL PROTEIN 60E"/>
    <property type="match status" value="1"/>
</dbReference>
<comment type="caution">
    <text evidence="7">The sequence shown here is derived from an EMBL/GenBank/DDBJ whole genome shotgun (WGS) entry which is preliminary data.</text>
</comment>
<evidence type="ECO:0000256" key="5">
    <source>
        <dbReference type="SAM" id="Phobius"/>
    </source>
</evidence>
<dbReference type="Pfam" id="PF00520">
    <property type="entry name" value="Ion_trans"/>
    <property type="match status" value="1"/>
</dbReference>
<dbReference type="RefSeq" id="WP_248205476.1">
    <property type="nucleotide sequence ID" value="NZ_JALNMH010000002.1"/>
</dbReference>
<evidence type="ECO:0000313" key="7">
    <source>
        <dbReference type="EMBL" id="MCK7592886.1"/>
    </source>
</evidence>
<keyword evidence="8" id="KW-1185">Reference proteome</keyword>
<keyword evidence="4 5" id="KW-0472">Membrane</keyword>
<keyword evidence="2 5" id="KW-0812">Transmembrane</keyword>
<evidence type="ECO:0000259" key="6">
    <source>
        <dbReference type="Pfam" id="PF00520"/>
    </source>
</evidence>
<dbReference type="SUPFAM" id="SSF81324">
    <property type="entry name" value="Voltage-gated potassium channels"/>
    <property type="match status" value="1"/>
</dbReference>
<feature type="transmembrane region" description="Helical" evidence="5">
    <location>
        <begin position="205"/>
        <end position="231"/>
    </location>
</feature>
<dbReference type="Proteomes" id="UP001431449">
    <property type="component" value="Unassembled WGS sequence"/>
</dbReference>
<sequence length="280" mass="30932">MRRFAPLPRPAMTAFLARLIAHPRTERFILVLILLNAVTLGLETDASVMARHGDLLHLVDKLILAVFVLELLAKMWVQRLRFFRDAWNLFDFFVVGIALVPSTGPLTVLRALRVLRVLRLITILPSLKRVVGALLGALPGMGSIVLLLGLIFYVGAVMATKLFGGAFPEWFGSIGASLYTLFQIMTLESWSMGIVRPVMEVYPLAWLYFVPFILATSFTALNLFIGVVVNAMQSEIQADREAAVEAAVERGEEPLVAEVRALREEVLSLRSALSTAARGD</sequence>
<dbReference type="Gene3D" id="1.20.120.350">
    <property type="entry name" value="Voltage-gated potassium channels. Chain C"/>
    <property type="match status" value="1"/>
</dbReference>
<organism evidence="7 8">
    <name type="scientific">Pseudomarimonas salicorniae</name>
    <dbReference type="NCBI Taxonomy" id="2933270"/>
    <lineage>
        <taxon>Bacteria</taxon>
        <taxon>Pseudomonadati</taxon>
        <taxon>Pseudomonadota</taxon>
        <taxon>Gammaproteobacteria</taxon>
        <taxon>Lysobacterales</taxon>
        <taxon>Lysobacteraceae</taxon>
        <taxon>Pseudomarimonas</taxon>
    </lineage>
</organism>
<comment type="subcellular location">
    <subcellularLocation>
        <location evidence="1">Membrane</location>
        <topology evidence="1">Multi-pass membrane protein</topology>
    </subcellularLocation>
</comment>
<keyword evidence="3 5" id="KW-1133">Transmembrane helix</keyword>
<reference evidence="7" key="1">
    <citation type="submission" date="2022-04" db="EMBL/GenBank/DDBJ databases">
        <title>Lysobacter sp. CAU 1642 isolated from sea sand.</title>
        <authorList>
            <person name="Kim W."/>
        </authorList>
    </citation>
    <scope>NUCLEOTIDE SEQUENCE</scope>
    <source>
        <strain evidence="7">CAU 1642</strain>
    </source>
</reference>
<evidence type="ECO:0000256" key="1">
    <source>
        <dbReference type="ARBA" id="ARBA00004141"/>
    </source>
</evidence>